<dbReference type="GO" id="GO:0008270">
    <property type="term" value="F:zinc ion binding"/>
    <property type="evidence" value="ECO:0007669"/>
    <property type="project" value="UniProtKB-KW"/>
</dbReference>
<accession>A0AA39PQE5</accession>
<feature type="domain" description="CCHC-type" evidence="3">
    <location>
        <begin position="94"/>
        <end position="107"/>
    </location>
</feature>
<evidence type="ECO:0000259" key="3">
    <source>
        <dbReference type="PROSITE" id="PS50158"/>
    </source>
</evidence>
<sequence length="174" mass="19869">MWFEAYKAFDRDFRAKFFKDPFIPDPLTKSWSDGVQTAKDNYLLNQRETQAAGEQAPFRRGRDNFGRFGSKRFTPYDSGQRDGGARTNSWRPLCLRCGNVGHRADSCTTTTPSKTGRSFLVEWRDGALLRISDHKLVCVRFNLTTCKFDSTPYHGIHMCSLCADTHHGATKCTR</sequence>
<evidence type="ECO:0000256" key="2">
    <source>
        <dbReference type="PROSITE-ProRule" id="PRU00047"/>
    </source>
</evidence>
<evidence type="ECO:0000313" key="5">
    <source>
        <dbReference type="Proteomes" id="UP001175228"/>
    </source>
</evidence>
<name>A0AA39PQE5_9AGAR</name>
<dbReference type="GO" id="GO:0003676">
    <property type="term" value="F:nucleic acid binding"/>
    <property type="evidence" value="ECO:0007669"/>
    <property type="project" value="InterPro"/>
</dbReference>
<dbReference type="InterPro" id="IPR036875">
    <property type="entry name" value="Znf_CCHC_sf"/>
</dbReference>
<reference evidence="4" key="1">
    <citation type="submission" date="2023-06" db="EMBL/GenBank/DDBJ databases">
        <authorList>
            <consortium name="Lawrence Berkeley National Laboratory"/>
            <person name="Ahrendt S."/>
            <person name="Sahu N."/>
            <person name="Indic B."/>
            <person name="Wong-Bajracharya J."/>
            <person name="Merenyi Z."/>
            <person name="Ke H.-M."/>
            <person name="Monk M."/>
            <person name="Kocsube S."/>
            <person name="Drula E."/>
            <person name="Lipzen A."/>
            <person name="Balint B."/>
            <person name="Henrissat B."/>
            <person name="Andreopoulos B."/>
            <person name="Martin F.M."/>
            <person name="Harder C.B."/>
            <person name="Rigling D."/>
            <person name="Ford K.L."/>
            <person name="Foster G.D."/>
            <person name="Pangilinan J."/>
            <person name="Papanicolaou A."/>
            <person name="Barry K."/>
            <person name="LaButti K."/>
            <person name="Viragh M."/>
            <person name="Koriabine M."/>
            <person name="Yan M."/>
            <person name="Riley R."/>
            <person name="Champramary S."/>
            <person name="Plett K.L."/>
            <person name="Tsai I.J."/>
            <person name="Slot J."/>
            <person name="Sipos G."/>
            <person name="Plett J."/>
            <person name="Nagy L.G."/>
            <person name="Grigoriev I.V."/>
        </authorList>
    </citation>
    <scope>NUCLEOTIDE SEQUENCE</scope>
    <source>
        <strain evidence="4">HWK02</strain>
    </source>
</reference>
<proteinExistence type="predicted"/>
<dbReference type="EMBL" id="JAUEPU010000041">
    <property type="protein sequence ID" value="KAK0488120.1"/>
    <property type="molecule type" value="Genomic_DNA"/>
</dbReference>
<organism evidence="4 5">
    <name type="scientific">Armillaria luteobubalina</name>
    <dbReference type="NCBI Taxonomy" id="153913"/>
    <lineage>
        <taxon>Eukaryota</taxon>
        <taxon>Fungi</taxon>
        <taxon>Dikarya</taxon>
        <taxon>Basidiomycota</taxon>
        <taxon>Agaricomycotina</taxon>
        <taxon>Agaricomycetes</taxon>
        <taxon>Agaricomycetidae</taxon>
        <taxon>Agaricales</taxon>
        <taxon>Marasmiineae</taxon>
        <taxon>Physalacriaceae</taxon>
        <taxon>Armillaria</taxon>
    </lineage>
</organism>
<keyword evidence="2" id="KW-0863">Zinc-finger</keyword>
<protein>
    <recommendedName>
        <fullName evidence="3">CCHC-type domain-containing protein</fullName>
    </recommendedName>
</protein>
<feature type="non-terminal residue" evidence="4">
    <location>
        <position position="174"/>
    </location>
</feature>
<dbReference type="AlphaFoldDB" id="A0AA39PQE5"/>
<keyword evidence="2" id="KW-0862">Zinc</keyword>
<dbReference type="PROSITE" id="PS50158">
    <property type="entry name" value="ZF_CCHC"/>
    <property type="match status" value="1"/>
</dbReference>
<evidence type="ECO:0000256" key="1">
    <source>
        <dbReference type="ARBA" id="ARBA00022664"/>
    </source>
</evidence>
<evidence type="ECO:0000313" key="4">
    <source>
        <dbReference type="EMBL" id="KAK0488120.1"/>
    </source>
</evidence>
<dbReference type="SUPFAM" id="SSF57756">
    <property type="entry name" value="Retrovirus zinc finger-like domains"/>
    <property type="match status" value="1"/>
</dbReference>
<dbReference type="InterPro" id="IPR001878">
    <property type="entry name" value="Znf_CCHC"/>
</dbReference>
<keyword evidence="2" id="KW-0479">Metal-binding</keyword>
<comment type="caution">
    <text evidence="4">The sequence shown here is derived from an EMBL/GenBank/DDBJ whole genome shotgun (WGS) entry which is preliminary data.</text>
</comment>
<gene>
    <name evidence="4" type="ORF">EDD18DRAFT_1191364</name>
</gene>
<keyword evidence="5" id="KW-1185">Reference proteome</keyword>
<dbReference type="Proteomes" id="UP001175228">
    <property type="component" value="Unassembled WGS sequence"/>
</dbReference>
<dbReference type="GO" id="GO:0006397">
    <property type="term" value="P:mRNA processing"/>
    <property type="evidence" value="ECO:0007669"/>
    <property type="project" value="UniProtKB-KW"/>
</dbReference>
<keyword evidence="1" id="KW-0507">mRNA processing</keyword>